<dbReference type="AlphaFoldDB" id="A0AA41YTX5"/>
<gene>
    <name evidence="3" type="ORF">M8523_10830</name>
</gene>
<feature type="domain" description="AsmA" evidence="2">
    <location>
        <begin position="5"/>
        <end position="120"/>
    </location>
</feature>
<dbReference type="InterPro" id="IPR007844">
    <property type="entry name" value="AsmA"/>
</dbReference>
<comment type="caution">
    <text evidence="3">The sequence shown here is derived from an EMBL/GenBank/DDBJ whole genome shotgun (WGS) entry which is preliminary data.</text>
</comment>
<keyword evidence="4" id="KW-1185">Reference proteome</keyword>
<sequence>MRESLTIFAIALILVLSALLVGPYLVDWNKQRDWLAAKLSQTTGAQVTIAGPIDVKLLPRPLFRAGKVSIQGATRHDPWVSAAGLDAELSINSLLQGSVEFVDATLVAPRIELTARADGSLVASSWDVANPQKFMFRHVTLRDGSVLIRDEDGGERASLTGINAQGEAETLFGPIRLAGQAKNSQGTFRFRLNTGAYSGRRLRLKLIADDLKPLSHVDIDGIATVDPGPGPKAGTAALAFQGNVAISGSLHVADGAAPVPWQATAGDFKADGRGLSSTALELRAGADARALVANGALLVDLGAAPSAALKLRARQLDLDHLAVAPAVAPDTRRPKPEQWIAALQTMFASSGSPLPMRLSLDTGIDAVTSGDLTLTDATTTLDLIPGLPTRGRFSISGPDGLHLALDGTMETGAAAVFKGQIDAATRDLSASADWLAPLAPEAADWIGRNVPIHTVALSGPVDLSKTGFAAHDMTVTVDGSTVTGAVAMTRGVGDERARLFADVRADALDTEHFPALDELSTLTAPLDLSLGVAAQSVKLSHTGLGALQTGPIALHLTKVGTAVTLDTFSVTGLDGASVTATGSLDAEKRIKTRGQIRAANTSPLAALLHQIMPNGATDTLLARSGLLSPLGLDFSCEGAIGSDGRFVPTLATAKGTAAATRISATITPEPARLFAASALNTLVVLDAPDMGPLLRQAGLDDTAPGLLGPGHVELTARGTLDSGFDTHLSTSATDASLVFDGALDGVTGTGHLKASGRNAALLLKALAMTSPPASALWPWNAEADLAWTGDKATVSKLAGHFNGTEFSGSLESAPDAGGLTGSLTLDSVPLAGLTGLLLAPGSNAPPDPGRWLTSARFAPAVETLPKARVALQIHNLGLSEGLALRNAALELRLTPSSLGFADLSGDMLGGKASGTLTLRRDGPIASLSGQLQVANLVLALPSLSGKLSGSFSVAGSGTSLDGLVSSLAGDGALNVAATLPHFDPQALTSTAHAYDAEGATIDNDAIRDALAKALDRNSLDLGTVTAPATIAAGTLRAVGLQSQGPLATTSSEVAFDLRSLQFTLRTTLTTVDLPKDWKGDPPQVTVTWRGPLTTPTREVDAGAFVNGLAARAIARDQERIQLMQDDLRERAFFARRLKAIEEEQRAARDAAQAEKAARTVLPPTRPAPAPSQDPLAKLLSQQPVAPVPPTRPLVRPTRPVELQTSPQALVPPGSGPNTPDPTAEGRY</sequence>
<accession>A0AA41YTX5</accession>
<dbReference type="PANTHER" id="PTHR30441">
    <property type="entry name" value="DUF748 DOMAIN-CONTAINING PROTEIN"/>
    <property type="match status" value="1"/>
</dbReference>
<dbReference type="GO" id="GO:0090313">
    <property type="term" value="P:regulation of protein targeting to membrane"/>
    <property type="evidence" value="ECO:0007669"/>
    <property type="project" value="TreeGrafter"/>
</dbReference>
<reference evidence="3" key="1">
    <citation type="submission" date="2022-05" db="EMBL/GenBank/DDBJ databases">
        <authorList>
            <person name="Pankratov T."/>
        </authorList>
    </citation>
    <scope>NUCLEOTIDE SEQUENCE</scope>
    <source>
        <strain evidence="3">BP6-180914</strain>
    </source>
</reference>
<evidence type="ECO:0000256" key="1">
    <source>
        <dbReference type="SAM" id="MobiDB-lite"/>
    </source>
</evidence>
<protein>
    <submittedName>
        <fullName evidence="3">AsmA family protein</fullName>
    </submittedName>
</protein>
<evidence type="ECO:0000259" key="2">
    <source>
        <dbReference type="Pfam" id="PF05170"/>
    </source>
</evidence>
<dbReference type="PANTHER" id="PTHR30441:SF4">
    <property type="entry name" value="PROTEIN ASMA"/>
    <property type="match status" value="1"/>
</dbReference>
<evidence type="ECO:0000313" key="3">
    <source>
        <dbReference type="EMBL" id="MCW6508511.1"/>
    </source>
</evidence>
<dbReference type="Proteomes" id="UP001165667">
    <property type="component" value="Unassembled WGS sequence"/>
</dbReference>
<dbReference type="Pfam" id="PF05170">
    <property type="entry name" value="AsmA"/>
    <property type="match status" value="1"/>
</dbReference>
<feature type="compositionally biased region" description="Basic and acidic residues" evidence="1">
    <location>
        <begin position="1148"/>
        <end position="1157"/>
    </location>
</feature>
<dbReference type="EMBL" id="JAMOIM010000006">
    <property type="protein sequence ID" value="MCW6508511.1"/>
    <property type="molecule type" value="Genomic_DNA"/>
</dbReference>
<proteinExistence type="predicted"/>
<feature type="region of interest" description="Disordered" evidence="1">
    <location>
        <begin position="1148"/>
        <end position="1227"/>
    </location>
</feature>
<organism evidence="3 4">
    <name type="scientific">Lichenifustis flavocetrariae</name>
    <dbReference type="NCBI Taxonomy" id="2949735"/>
    <lineage>
        <taxon>Bacteria</taxon>
        <taxon>Pseudomonadati</taxon>
        <taxon>Pseudomonadota</taxon>
        <taxon>Alphaproteobacteria</taxon>
        <taxon>Hyphomicrobiales</taxon>
        <taxon>Lichenihabitantaceae</taxon>
        <taxon>Lichenifustis</taxon>
    </lineage>
</organism>
<evidence type="ECO:0000313" key="4">
    <source>
        <dbReference type="Proteomes" id="UP001165667"/>
    </source>
</evidence>
<name>A0AA41YTX5_9HYPH</name>
<dbReference type="InterPro" id="IPR052894">
    <property type="entry name" value="AsmA-related"/>
</dbReference>
<dbReference type="GO" id="GO:0005886">
    <property type="term" value="C:plasma membrane"/>
    <property type="evidence" value="ECO:0007669"/>
    <property type="project" value="TreeGrafter"/>
</dbReference>
<dbReference type="RefSeq" id="WP_282584882.1">
    <property type="nucleotide sequence ID" value="NZ_JAMOIM010000006.1"/>
</dbReference>